<dbReference type="PROSITE" id="PS51193">
    <property type="entry name" value="HELICASE_ATP_BIND_2"/>
    <property type="match status" value="1"/>
</dbReference>
<accession>A0A6J6MFF8</accession>
<sequence>MTDGPGGVVSAVSDALDCVVAAIGGDAREGQRQMAEAVSKTFTGGGHLIVQAGTGTGKSMGYLIPAAIYAVEHKQAIVIATATLALQKQLIDHDLPIMVKALDTVLERPVTFAVLKGRNNYVCLQKLHGAVPEDESAALFSTPKSALGEQVVTVRAWAEHTSTGDRDEYPDEIDPRVWRSISVGRRECIGETKCSFGQECFTAKRRLIAQESDIIVTNHAMLAIDALEGIPVLPEHAGVVIDEGHELVDRATSAVTGELFVAMVEKAISRSRKLLEAQSIEFLQRASDGLDDCLRLMAADLIGPTRLDPIGRDLVLALTLIRDACSNAMTALNAEKDKDTDALAARQQARGALEDVHDAAGALLTAGKEDVVWLDPGENRAAVLKMAPLSVAGLLREALFSKTPVVMTSATLTVGGGFDALVASLGLADQDVTTMDVGSPFDHAAQGILYVAADLPAPGRDGVAMEALDELAELIEAAGGRTLALFSSWRGVERAADFLRVRLDTKATPLLVQRKGDAVGALVQKFAADPASVLLGTVSLWQGVDVPGNACICVVIDRIPFPRPDDPLMAARQRAVDDAGGSGFRSIAVPKAGLLLAQGAGRLIRGMEDKGVVAVLDSRLATAGYGRALRASLPPFWYTTDRAKVVGALERLRDEAPSSD</sequence>
<dbReference type="EMBL" id="CAEZZA010000051">
    <property type="protein sequence ID" value="CAB4743888.1"/>
    <property type="molecule type" value="Genomic_DNA"/>
</dbReference>
<dbReference type="Pfam" id="PF13307">
    <property type="entry name" value="Helicase_C_2"/>
    <property type="match status" value="1"/>
</dbReference>
<keyword evidence="2" id="KW-0378">Hydrolase</keyword>
<name>A0A6J6MFF8_9ZZZZ</name>
<dbReference type="InterPro" id="IPR014013">
    <property type="entry name" value="Helic_SF1/SF2_ATP-bd_DinG/Rad3"/>
</dbReference>
<dbReference type="AlphaFoldDB" id="A0A6J6MFF8"/>
<dbReference type="EMBL" id="CAFBLV010000035">
    <property type="protein sequence ID" value="CAB4863888.1"/>
    <property type="molecule type" value="Genomic_DNA"/>
</dbReference>
<evidence type="ECO:0000256" key="1">
    <source>
        <dbReference type="ARBA" id="ARBA00022741"/>
    </source>
</evidence>
<dbReference type="GO" id="GO:0003678">
    <property type="term" value="F:DNA helicase activity"/>
    <property type="evidence" value="ECO:0007669"/>
    <property type="project" value="TreeGrafter"/>
</dbReference>
<protein>
    <submittedName>
        <fullName evidence="5">Unannotated protein</fullName>
    </submittedName>
</protein>
<dbReference type="SMART" id="SM00487">
    <property type="entry name" value="DEXDc"/>
    <property type="match status" value="1"/>
</dbReference>
<evidence type="ECO:0000313" key="7">
    <source>
        <dbReference type="EMBL" id="CAB4863888.1"/>
    </source>
</evidence>
<dbReference type="GO" id="GO:0005524">
    <property type="term" value="F:ATP binding"/>
    <property type="evidence" value="ECO:0007669"/>
    <property type="project" value="UniProtKB-KW"/>
</dbReference>
<keyword evidence="1" id="KW-0547">Nucleotide-binding</keyword>
<proteinExistence type="predicted"/>
<dbReference type="PANTHER" id="PTHR11472:SF34">
    <property type="entry name" value="REGULATOR OF TELOMERE ELONGATION HELICASE 1"/>
    <property type="match status" value="1"/>
</dbReference>
<feature type="domain" description="Helicase ATP-binding" evidence="4">
    <location>
        <begin position="17"/>
        <end position="306"/>
    </location>
</feature>
<dbReference type="InterPro" id="IPR014001">
    <property type="entry name" value="Helicase_ATP-bd"/>
</dbReference>
<dbReference type="InterPro" id="IPR027417">
    <property type="entry name" value="P-loop_NTPase"/>
</dbReference>
<evidence type="ECO:0000259" key="4">
    <source>
        <dbReference type="PROSITE" id="PS51193"/>
    </source>
</evidence>
<dbReference type="Gene3D" id="3.40.50.300">
    <property type="entry name" value="P-loop containing nucleotide triphosphate hydrolases"/>
    <property type="match status" value="2"/>
</dbReference>
<evidence type="ECO:0000313" key="5">
    <source>
        <dbReference type="EMBL" id="CAB4671688.1"/>
    </source>
</evidence>
<dbReference type="GO" id="GO:0003676">
    <property type="term" value="F:nucleic acid binding"/>
    <property type="evidence" value="ECO:0007669"/>
    <property type="project" value="InterPro"/>
</dbReference>
<dbReference type="SUPFAM" id="SSF52540">
    <property type="entry name" value="P-loop containing nucleoside triphosphate hydrolases"/>
    <property type="match status" value="1"/>
</dbReference>
<keyword evidence="3" id="KW-0067">ATP-binding</keyword>
<dbReference type="GO" id="GO:0006139">
    <property type="term" value="P:nucleobase-containing compound metabolic process"/>
    <property type="evidence" value="ECO:0007669"/>
    <property type="project" value="InterPro"/>
</dbReference>
<evidence type="ECO:0000256" key="3">
    <source>
        <dbReference type="ARBA" id="ARBA00022840"/>
    </source>
</evidence>
<dbReference type="SMART" id="SM00491">
    <property type="entry name" value="HELICc2"/>
    <property type="match status" value="1"/>
</dbReference>
<organism evidence="5">
    <name type="scientific">freshwater metagenome</name>
    <dbReference type="NCBI Taxonomy" id="449393"/>
    <lineage>
        <taxon>unclassified sequences</taxon>
        <taxon>metagenomes</taxon>
        <taxon>ecological metagenomes</taxon>
    </lineage>
</organism>
<evidence type="ECO:0000256" key="2">
    <source>
        <dbReference type="ARBA" id="ARBA00022801"/>
    </source>
</evidence>
<dbReference type="EMBL" id="CAEZWW010000062">
    <property type="protein sequence ID" value="CAB4671688.1"/>
    <property type="molecule type" value="Genomic_DNA"/>
</dbReference>
<gene>
    <name evidence="5" type="ORF">UFOPK2310_00649</name>
    <name evidence="6" type="ORF">UFOPK2809_00514</name>
    <name evidence="7" type="ORF">UFOPK3425_00295</name>
</gene>
<dbReference type="PANTHER" id="PTHR11472">
    <property type="entry name" value="DNA REPAIR DEAD HELICASE RAD3/XP-D SUBFAMILY MEMBER"/>
    <property type="match status" value="1"/>
</dbReference>
<evidence type="ECO:0000313" key="6">
    <source>
        <dbReference type="EMBL" id="CAB4743888.1"/>
    </source>
</evidence>
<reference evidence="5" key="1">
    <citation type="submission" date="2020-05" db="EMBL/GenBank/DDBJ databases">
        <authorList>
            <person name="Chiriac C."/>
            <person name="Salcher M."/>
            <person name="Ghai R."/>
            <person name="Kavagutti S V."/>
        </authorList>
    </citation>
    <scope>NUCLEOTIDE SEQUENCE</scope>
</reference>
<dbReference type="GO" id="GO:0016818">
    <property type="term" value="F:hydrolase activity, acting on acid anhydrides, in phosphorus-containing anhydrides"/>
    <property type="evidence" value="ECO:0007669"/>
    <property type="project" value="InterPro"/>
</dbReference>
<dbReference type="InterPro" id="IPR045028">
    <property type="entry name" value="DinG/Rad3-like"/>
</dbReference>
<dbReference type="InterPro" id="IPR006555">
    <property type="entry name" value="ATP-dep_Helicase_C"/>
</dbReference>